<evidence type="ECO:0000313" key="1">
    <source>
        <dbReference type="EMBL" id="KII61857.1"/>
    </source>
</evidence>
<comment type="caution">
    <text evidence="1">The sequence shown here is derived from an EMBL/GenBank/DDBJ whole genome shotgun (WGS) entry which is preliminary data.</text>
</comment>
<dbReference type="AlphaFoldDB" id="A0A0C2IYD0"/>
<keyword evidence="2" id="KW-1185">Reference proteome</keyword>
<organism evidence="1 2">
    <name type="scientific">Thelohanellus kitauei</name>
    <name type="common">Myxosporean</name>
    <dbReference type="NCBI Taxonomy" id="669202"/>
    <lineage>
        <taxon>Eukaryota</taxon>
        <taxon>Metazoa</taxon>
        <taxon>Cnidaria</taxon>
        <taxon>Myxozoa</taxon>
        <taxon>Myxosporea</taxon>
        <taxon>Bivalvulida</taxon>
        <taxon>Platysporina</taxon>
        <taxon>Myxobolidae</taxon>
        <taxon>Thelohanellus</taxon>
    </lineage>
</organism>
<evidence type="ECO:0000313" key="2">
    <source>
        <dbReference type="Proteomes" id="UP000031668"/>
    </source>
</evidence>
<name>A0A0C2IYD0_THEKT</name>
<proteinExistence type="predicted"/>
<dbReference type="Proteomes" id="UP000031668">
    <property type="component" value="Unassembled WGS sequence"/>
</dbReference>
<accession>A0A0C2IYD0</accession>
<protein>
    <submittedName>
        <fullName evidence="1">Uncharacterized protein</fullName>
    </submittedName>
</protein>
<reference evidence="1 2" key="1">
    <citation type="journal article" date="2014" name="Genome Biol. Evol.">
        <title>The genome of the myxosporean Thelohanellus kitauei shows adaptations to nutrient acquisition within its fish host.</title>
        <authorList>
            <person name="Yang Y."/>
            <person name="Xiong J."/>
            <person name="Zhou Z."/>
            <person name="Huo F."/>
            <person name="Miao W."/>
            <person name="Ran C."/>
            <person name="Liu Y."/>
            <person name="Zhang J."/>
            <person name="Feng J."/>
            <person name="Wang M."/>
            <person name="Wang M."/>
            <person name="Wang L."/>
            <person name="Yao B."/>
        </authorList>
    </citation>
    <scope>NUCLEOTIDE SEQUENCE [LARGE SCALE GENOMIC DNA]</scope>
    <source>
        <strain evidence="1">Wuqing</strain>
    </source>
</reference>
<sequence>MKMSPNCIQIRHIEGLDRPFLDEVFERIHFHKISPPLTPKGVWKLYVANRDDYFLLLTLPYFFGDTLFDQVPRCWKSPLIMSQACDCPCIIFILKAKKKYRHPRSIYSVDQTN</sequence>
<dbReference type="EMBL" id="JWZT01005214">
    <property type="protein sequence ID" value="KII61857.1"/>
    <property type="molecule type" value="Genomic_DNA"/>
</dbReference>
<gene>
    <name evidence="1" type="ORF">RF11_05012</name>
</gene>